<dbReference type="PANTHER" id="PTHR43537">
    <property type="entry name" value="TRANSCRIPTIONAL REGULATOR, GNTR FAMILY"/>
    <property type="match status" value="1"/>
</dbReference>
<dbReference type="HOGENOM" id="CLU_017584_5_2_2"/>
<dbReference type="Pfam" id="PF00392">
    <property type="entry name" value="GntR"/>
    <property type="match status" value="1"/>
</dbReference>
<proteinExistence type="predicted"/>
<dbReference type="SUPFAM" id="SSF48008">
    <property type="entry name" value="GntR ligand-binding domain-like"/>
    <property type="match status" value="1"/>
</dbReference>
<dbReference type="InterPro" id="IPR008920">
    <property type="entry name" value="TF_FadR/GntR_C"/>
</dbReference>
<keyword evidence="1" id="KW-0805">Transcription regulation</keyword>
<dbReference type="STRING" id="985053.VMUT_1153"/>
<dbReference type="InterPro" id="IPR036388">
    <property type="entry name" value="WH-like_DNA-bd_sf"/>
</dbReference>
<dbReference type="GO" id="GO:0003700">
    <property type="term" value="F:DNA-binding transcription factor activity"/>
    <property type="evidence" value="ECO:0007669"/>
    <property type="project" value="InterPro"/>
</dbReference>
<dbReference type="InterPro" id="IPR036390">
    <property type="entry name" value="WH_DNA-bd_sf"/>
</dbReference>
<dbReference type="InterPro" id="IPR000524">
    <property type="entry name" value="Tscrpt_reg_HTH_GntR"/>
</dbReference>
<evidence type="ECO:0000256" key="3">
    <source>
        <dbReference type="ARBA" id="ARBA00023163"/>
    </source>
</evidence>
<keyword evidence="2" id="KW-0238">DNA-binding</keyword>
<sequence>MVFTSEKLSERVYRELISGIVSGRFRLGEALREDALARMLNVSRTPVREALARLERDGLVIKRGKSYVITPLTRNDVLQLYEVRKPLELMSAELAAQRITEDLVVELRDLVTRMREEIAKPEPDPVFLADLNGRIHNTIARASGNKYLVEFLSEVRLKLMVVRVTLFTTYGRRIDEAVEHAAIVDAVINRDPRLARERMENHINNVIEYVRSKVLPLLFP</sequence>
<organism evidence="5 6">
    <name type="scientific">Vulcanisaeta moutnovskia (strain 768-28)</name>
    <dbReference type="NCBI Taxonomy" id="985053"/>
    <lineage>
        <taxon>Archaea</taxon>
        <taxon>Thermoproteota</taxon>
        <taxon>Thermoprotei</taxon>
        <taxon>Thermoproteales</taxon>
        <taxon>Thermoproteaceae</taxon>
        <taxon>Vulcanisaeta</taxon>
    </lineage>
</organism>
<dbReference type="CDD" id="cd07377">
    <property type="entry name" value="WHTH_GntR"/>
    <property type="match status" value="1"/>
</dbReference>
<dbReference type="Pfam" id="PF07729">
    <property type="entry name" value="FCD"/>
    <property type="match status" value="1"/>
</dbReference>
<dbReference type="PANTHER" id="PTHR43537:SF5">
    <property type="entry name" value="UXU OPERON TRANSCRIPTIONAL REGULATOR"/>
    <property type="match status" value="1"/>
</dbReference>
<reference evidence="5 6" key="1">
    <citation type="journal article" date="2011" name="J. Bacteriol.">
        <title>Complete genome sequence of 'Vulcanisaeta moutnovskia' strain 768-28, a novel member of the hyperthermophilic crenarchaeal genus vulcanisaeta.</title>
        <authorList>
            <person name="Gumerov V.M."/>
            <person name="Mardanov A.V."/>
            <person name="Beletsky A.V."/>
            <person name="Prokofeva M.I."/>
            <person name="Bonch-Osmolovskaya E.A."/>
            <person name="Ravin N.V."/>
            <person name="Skryabin K.G."/>
        </authorList>
    </citation>
    <scope>NUCLEOTIDE SEQUENCE [LARGE SCALE GENOMIC DNA]</scope>
    <source>
        <strain evidence="5 6">768-28</strain>
    </source>
</reference>
<gene>
    <name evidence="5" type="ordered locus">VMUT_1153</name>
</gene>
<dbReference type="SUPFAM" id="SSF46785">
    <property type="entry name" value="Winged helix' DNA-binding domain"/>
    <property type="match status" value="1"/>
</dbReference>
<dbReference type="Proteomes" id="UP000007485">
    <property type="component" value="Chromosome"/>
</dbReference>
<dbReference type="AlphaFoldDB" id="F0QYC1"/>
<dbReference type="KEGG" id="vmo:VMUT_1153"/>
<dbReference type="GeneID" id="10288805"/>
<dbReference type="RefSeq" id="WP_013604520.1">
    <property type="nucleotide sequence ID" value="NC_015151.1"/>
</dbReference>
<evidence type="ECO:0000256" key="1">
    <source>
        <dbReference type="ARBA" id="ARBA00023015"/>
    </source>
</evidence>
<dbReference type="SMART" id="SM00895">
    <property type="entry name" value="FCD"/>
    <property type="match status" value="1"/>
</dbReference>
<keyword evidence="3" id="KW-0804">Transcription</keyword>
<evidence type="ECO:0000313" key="6">
    <source>
        <dbReference type="Proteomes" id="UP000007485"/>
    </source>
</evidence>
<evidence type="ECO:0000313" key="5">
    <source>
        <dbReference type="EMBL" id="ADY01358.1"/>
    </source>
</evidence>
<name>F0QYC1_VULM7</name>
<dbReference type="PRINTS" id="PR00035">
    <property type="entry name" value="HTHGNTR"/>
</dbReference>
<dbReference type="Gene3D" id="1.10.10.10">
    <property type="entry name" value="Winged helix-like DNA-binding domain superfamily/Winged helix DNA-binding domain"/>
    <property type="match status" value="1"/>
</dbReference>
<evidence type="ECO:0000256" key="2">
    <source>
        <dbReference type="ARBA" id="ARBA00023125"/>
    </source>
</evidence>
<feature type="domain" description="HTH gntR-type" evidence="4">
    <location>
        <begin position="6"/>
        <end position="72"/>
    </location>
</feature>
<dbReference type="EMBL" id="CP002529">
    <property type="protein sequence ID" value="ADY01358.1"/>
    <property type="molecule type" value="Genomic_DNA"/>
</dbReference>
<dbReference type="InterPro" id="IPR011711">
    <property type="entry name" value="GntR_C"/>
</dbReference>
<dbReference type="GO" id="GO:0003677">
    <property type="term" value="F:DNA binding"/>
    <property type="evidence" value="ECO:0007669"/>
    <property type="project" value="UniProtKB-KW"/>
</dbReference>
<dbReference type="eggNOG" id="arCOG06044">
    <property type="taxonomic scope" value="Archaea"/>
</dbReference>
<dbReference type="SMART" id="SM00345">
    <property type="entry name" value="HTH_GNTR"/>
    <property type="match status" value="1"/>
</dbReference>
<dbReference type="PROSITE" id="PS50949">
    <property type="entry name" value="HTH_GNTR"/>
    <property type="match status" value="1"/>
</dbReference>
<protein>
    <submittedName>
        <fullName evidence="5">Transcriptional regulator, GntR family</fullName>
    </submittedName>
</protein>
<keyword evidence="6" id="KW-1185">Reference proteome</keyword>
<evidence type="ECO:0000259" key="4">
    <source>
        <dbReference type="PROSITE" id="PS50949"/>
    </source>
</evidence>
<dbReference type="Gene3D" id="1.20.120.530">
    <property type="entry name" value="GntR ligand-binding domain-like"/>
    <property type="match status" value="1"/>
</dbReference>
<dbReference type="OrthoDB" id="56898at2157"/>
<accession>F0QYC1</accession>